<dbReference type="STRING" id="47427.A0A2H3DDW4"/>
<evidence type="ECO:0000313" key="1">
    <source>
        <dbReference type="EMBL" id="PBK87287.1"/>
    </source>
</evidence>
<gene>
    <name evidence="1" type="ORF">ARMGADRAFT_1085701</name>
</gene>
<evidence type="ECO:0000313" key="2">
    <source>
        <dbReference type="Proteomes" id="UP000217790"/>
    </source>
</evidence>
<dbReference type="EMBL" id="KZ293679">
    <property type="protein sequence ID" value="PBK87287.1"/>
    <property type="molecule type" value="Genomic_DNA"/>
</dbReference>
<dbReference type="AlphaFoldDB" id="A0A2H3DDW4"/>
<accession>A0A2H3DDW4</accession>
<sequence>MSEPPPDSNNIYFPGAFYQLYIVEPPCFSNGDLPDDTSLRHQKTEGLFALSLANRMRLPSCPSLFDRLRGGIREHITHVWVAHPSRMMSTTVNPFRVGAQSITSKAKAYKILQSLQGNCIPQCLSLYATVIPEQDGWTVYVLLLELVTGKGLQCICKAGDVEDEVLADYLCEKSNVIPSSQPCSVLFAAMDVRFEIIADDVGITTADYERIARRPA</sequence>
<name>A0A2H3DDW4_ARMGA</name>
<protein>
    <submittedName>
        <fullName evidence="1">Uncharacterized protein</fullName>
    </submittedName>
</protein>
<organism evidence="1 2">
    <name type="scientific">Armillaria gallica</name>
    <name type="common">Bulbous honey fungus</name>
    <name type="synonym">Armillaria bulbosa</name>
    <dbReference type="NCBI Taxonomy" id="47427"/>
    <lineage>
        <taxon>Eukaryota</taxon>
        <taxon>Fungi</taxon>
        <taxon>Dikarya</taxon>
        <taxon>Basidiomycota</taxon>
        <taxon>Agaricomycotina</taxon>
        <taxon>Agaricomycetes</taxon>
        <taxon>Agaricomycetidae</taxon>
        <taxon>Agaricales</taxon>
        <taxon>Marasmiineae</taxon>
        <taxon>Physalacriaceae</taxon>
        <taxon>Armillaria</taxon>
    </lineage>
</organism>
<dbReference type="Proteomes" id="UP000217790">
    <property type="component" value="Unassembled WGS sequence"/>
</dbReference>
<reference evidence="2" key="1">
    <citation type="journal article" date="2017" name="Nat. Ecol. Evol.">
        <title>Genome expansion and lineage-specific genetic innovations in the forest pathogenic fungi Armillaria.</title>
        <authorList>
            <person name="Sipos G."/>
            <person name="Prasanna A.N."/>
            <person name="Walter M.C."/>
            <person name="O'Connor E."/>
            <person name="Balint B."/>
            <person name="Krizsan K."/>
            <person name="Kiss B."/>
            <person name="Hess J."/>
            <person name="Varga T."/>
            <person name="Slot J."/>
            <person name="Riley R."/>
            <person name="Boka B."/>
            <person name="Rigling D."/>
            <person name="Barry K."/>
            <person name="Lee J."/>
            <person name="Mihaltcheva S."/>
            <person name="LaButti K."/>
            <person name="Lipzen A."/>
            <person name="Waldron R."/>
            <person name="Moloney N.M."/>
            <person name="Sperisen C."/>
            <person name="Kredics L."/>
            <person name="Vagvoelgyi C."/>
            <person name="Patrignani A."/>
            <person name="Fitzpatrick D."/>
            <person name="Nagy I."/>
            <person name="Doyle S."/>
            <person name="Anderson J.B."/>
            <person name="Grigoriev I.V."/>
            <person name="Gueldener U."/>
            <person name="Muensterkoetter M."/>
            <person name="Nagy L.G."/>
        </authorList>
    </citation>
    <scope>NUCLEOTIDE SEQUENCE [LARGE SCALE GENOMIC DNA]</scope>
    <source>
        <strain evidence="2">Ar21-2</strain>
    </source>
</reference>
<proteinExistence type="predicted"/>
<dbReference type="OMA" id="CICKAGD"/>
<dbReference type="InParanoid" id="A0A2H3DDW4"/>
<dbReference type="OrthoDB" id="10381325at2759"/>
<keyword evidence="2" id="KW-1185">Reference proteome</keyword>